<evidence type="ECO:0000256" key="2">
    <source>
        <dbReference type="ARBA" id="ARBA00022741"/>
    </source>
</evidence>
<dbReference type="GO" id="GO:0005524">
    <property type="term" value="F:ATP binding"/>
    <property type="evidence" value="ECO:0007669"/>
    <property type="project" value="UniProtKB-UniRule"/>
</dbReference>
<keyword evidence="1 7" id="KW-0963">Cytoplasm</keyword>
<dbReference type="EMBL" id="FULE01000039">
    <property type="protein sequence ID" value="SJN58475.1"/>
    <property type="molecule type" value="Genomic_DNA"/>
</dbReference>
<dbReference type="Gene3D" id="3.40.50.300">
    <property type="entry name" value="P-loop containing nucleotide triphosphate hydrolases"/>
    <property type="match status" value="2"/>
</dbReference>
<dbReference type="PROSITE" id="PS51194">
    <property type="entry name" value="HELICASE_CTER"/>
    <property type="match status" value="1"/>
</dbReference>
<dbReference type="CDD" id="cd18787">
    <property type="entry name" value="SF2_C_DEAD"/>
    <property type="match status" value="1"/>
</dbReference>
<comment type="subunit">
    <text evidence="7">Component of the RNA degradosome, which is a multiprotein complex involved in RNA processing and mRNA degradation.</text>
</comment>
<organism evidence="13 14">
    <name type="scientific">Vibrio ruber (strain DSM 16370 / JCM 11486 / BCRC 17186 / CECT 7878 / LMG 23124 / VR1)</name>
    <dbReference type="NCBI Taxonomy" id="1123498"/>
    <lineage>
        <taxon>Bacteria</taxon>
        <taxon>Pseudomonadati</taxon>
        <taxon>Pseudomonadota</taxon>
        <taxon>Gammaproteobacteria</taxon>
        <taxon>Vibrionales</taxon>
        <taxon>Vibrionaceae</taxon>
        <taxon>Vibrio</taxon>
    </lineage>
</organism>
<proteinExistence type="inferred from homology"/>
<keyword evidence="5 7" id="KW-0067">ATP-binding</keyword>
<evidence type="ECO:0000259" key="11">
    <source>
        <dbReference type="PROSITE" id="PS51194"/>
    </source>
</evidence>
<feature type="domain" description="Helicase ATP-binding" evidence="10">
    <location>
        <begin position="40"/>
        <end position="219"/>
    </location>
</feature>
<dbReference type="FunFam" id="3.40.50.300:FF:000312">
    <property type="entry name" value="ATP-dependent RNA helicase RhlB"/>
    <property type="match status" value="1"/>
</dbReference>
<dbReference type="Proteomes" id="UP000188276">
    <property type="component" value="Unassembled WGS sequence"/>
</dbReference>
<evidence type="ECO:0000256" key="4">
    <source>
        <dbReference type="ARBA" id="ARBA00022806"/>
    </source>
</evidence>
<dbReference type="GO" id="GO:0016887">
    <property type="term" value="F:ATP hydrolysis activity"/>
    <property type="evidence" value="ECO:0007669"/>
    <property type="project" value="RHEA"/>
</dbReference>
<evidence type="ECO:0000256" key="5">
    <source>
        <dbReference type="ARBA" id="ARBA00022840"/>
    </source>
</evidence>
<keyword evidence="14" id="KW-1185">Reference proteome</keyword>
<dbReference type="InterPro" id="IPR023554">
    <property type="entry name" value="RNA_helicase_ATP-dep_RhlB"/>
</dbReference>
<evidence type="ECO:0000313" key="13">
    <source>
        <dbReference type="EMBL" id="SJN58475.1"/>
    </source>
</evidence>
<dbReference type="RefSeq" id="WP_077336794.1">
    <property type="nucleotide sequence ID" value="NZ_FULE01000039.1"/>
</dbReference>
<dbReference type="InterPro" id="IPR000629">
    <property type="entry name" value="RNA-helicase_DEAD-box_CS"/>
</dbReference>
<protein>
    <recommendedName>
        <fullName evidence="7">ATP-dependent RNA helicase RhlB</fullName>
        <ecNumber evidence="7">3.6.4.13</ecNumber>
    </recommendedName>
</protein>
<gene>
    <name evidence="7 13" type="primary">rhlB</name>
    <name evidence="13" type="ORF">VR7878_02870</name>
</gene>
<comment type="similarity">
    <text evidence="7">Belongs to the DEAD box helicase family. RhlB subfamily.</text>
</comment>
<keyword evidence="2 7" id="KW-0547">Nucleotide-binding</keyword>
<dbReference type="SMART" id="SM00487">
    <property type="entry name" value="DEXDc"/>
    <property type="match status" value="1"/>
</dbReference>
<dbReference type="PANTHER" id="PTHR47959">
    <property type="entry name" value="ATP-DEPENDENT RNA HELICASE RHLE-RELATED"/>
    <property type="match status" value="1"/>
</dbReference>
<keyword evidence="4 7" id="KW-0347">Helicase</keyword>
<comment type="function">
    <text evidence="7">DEAD-box RNA helicase involved in RNA degradation. Has RNA-dependent ATPase activity and unwinds double-stranded RNA.</text>
</comment>
<dbReference type="PROSITE" id="PS51192">
    <property type="entry name" value="HELICASE_ATP_BIND_1"/>
    <property type="match status" value="1"/>
</dbReference>
<dbReference type="PROSITE" id="PS00039">
    <property type="entry name" value="DEAD_ATP_HELICASE"/>
    <property type="match status" value="1"/>
</dbReference>
<dbReference type="InterPro" id="IPR014014">
    <property type="entry name" value="RNA_helicase_DEAD_Q_motif"/>
</dbReference>
<dbReference type="Pfam" id="PF00271">
    <property type="entry name" value="Helicase_C"/>
    <property type="match status" value="1"/>
</dbReference>
<evidence type="ECO:0000256" key="9">
    <source>
        <dbReference type="SAM" id="MobiDB-lite"/>
    </source>
</evidence>
<evidence type="ECO:0000256" key="3">
    <source>
        <dbReference type="ARBA" id="ARBA00022801"/>
    </source>
</evidence>
<dbReference type="SMART" id="SM00490">
    <property type="entry name" value="HELICc"/>
    <property type="match status" value="1"/>
</dbReference>
<dbReference type="GO" id="GO:0005829">
    <property type="term" value="C:cytosol"/>
    <property type="evidence" value="ECO:0007669"/>
    <property type="project" value="TreeGrafter"/>
</dbReference>
<comment type="subcellular location">
    <subcellularLocation>
        <location evidence="7">Cytoplasm</location>
    </subcellularLocation>
</comment>
<keyword evidence="3 7" id="KW-0378">Hydrolase</keyword>
<feature type="region of interest" description="Disordered" evidence="9">
    <location>
        <begin position="398"/>
        <end position="441"/>
    </location>
</feature>
<dbReference type="PROSITE" id="PS51195">
    <property type="entry name" value="Q_MOTIF"/>
    <property type="match status" value="1"/>
</dbReference>
<dbReference type="OrthoDB" id="9805696at2"/>
<dbReference type="GO" id="GO:0003724">
    <property type="term" value="F:RNA helicase activity"/>
    <property type="evidence" value="ECO:0007669"/>
    <property type="project" value="UniProtKB-UniRule"/>
</dbReference>
<dbReference type="EC" id="3.6.4.13" evidence="7"/>
<feature type="short sequence motif" description="Q motif" evidence="8">
    <location>
        <begin position="9"/>
        <end position="37"/>
    </location>
</feature>
<evidence type="ECO:0000259" key="10">
    <source>
        <dbReference type="PROSITE" id="PS51192"/>
    </source>
</evidence>
<dbReference type="GO" id="GO:0003723">
    <property type="term" value="F:RNA binding"/>
    <property type="evidence" value="ECO:0007669"/>
    <property type="project" value="UniProtKB-UniRule"/>
</dbReference>
<dbReference type="Pfam" id="PF00270">
    <property type="entry name" value="DEAD"/>
    <property type="match status" value="1"/>
</dbReference>
<evidence type="ECO:0000256" key="1">
    <source>
        <dbReference type="ARBA" id="ARBA00022490"/>
    </source>
</evidence>
<dbReference type="PANTHER" id="PTHR47959:SF10">
    <property type="entry name" value="ATP-DEPENDENT RNA HELICASE RHLB"/>
    <property type="match status" value="1"/>
</dbReference>
<dbReference type="SUPFAM" id="SSF52540">
    <property type="entry name" value="P-loop containing nucleoside triphosphate hydrolases"/>
    <property type="match status" value="1"/>
</dbReference>
<comment type="catalytic activity">
    <reaction evidence="7">
        <text>ATP + H2O = ADP + phosphate + H(+)</text>
        <dbReference type="Rhea" id="RHEA:13065"/>
        <dbReference type="ChEBI" id="CHEBI:15377"/>
        <dbReference type="ChEBI" id="CHEBI:15378"/>
        <dbReference type="ChEBI" id="CHEBI:30616"/>
        <dbReference type="ChEBI" id="CHEBI:43474"/>
        <dbReference type="ChEBI" id="CHEBI:456216"/>
        <dbReference type="EC" id="3.6.4.13"/>
    </reaction>
</comment>
<dbReference type="InterPro" id="IPR044742">
    <property type="entry name" value="DEAD/DEAH_RhlB"/>
</dbReference>
<dbReference type="InterPro" id="IPR011545">
    <property type="entry name" value="DEAD/DEAH_box_helicase_dom"/>
</dbReference>
<feature type="domain" description="Helicase C-terminal" evidence="11">
    <location>
        <begin position="245"/>
        <end position="390"/>
    </location>
</feature>
<name>A0A1R4LPN0_VIBR1</name>
<accession>A0A1R4LPN0</accession>
<dbReference type="CDD" id="cd00268">
    <property type="entry name" value="DEADc"/>
    <property type="match status" value="1"/>
</dbReference>
<dbReference type="HAMAP" id="MF_00661">
    <property type="entry name" value="DEAD_helicase_RhlB"/>
    <property type="match status" value="1"/>
</dbReference>
<sequence>MKKTHITEQKFADLGLDPQVTAGLEQKGFAYCTPIQALALPVVLSGRDIAGQAQTGTGKTLAFLTATFNHLLTAPAPEEREPTQPRAIIMAPTRELAIQIFNDAEPLVQSTGLKVALAYGGESYEKQQSKLKQGVDILIGTTGRIIDFYKQKVFNLDQIQVVVLDEADRMFDLGFIKDIRFLFRRMPPPKNRLNMLFSATLSYRVQELAFEHMNNPEHVVVEPAQKTGHRIKEELFYPSNEHKMALLQTLIEEEWPDRAIIFANTKHKCERVWGHLAADGHRVGLLTGDVPQKKRERILEQFTQGQLDILVATDVAARGLHIPQVTHVFNYDLPDDSEDYVHRIGRTGRAGESGHSISFACEEYAINVPGIETYIEHSIPVSDYDASALLTDLPSPLKLASSKTSRRTNTGGSRSGRQNNGRGNNSSRKRPRQNNNQSKNS</sequence>
<dbReference type="GO" id="GO:0006401">
    <property type="term" value="P:RNA catabolic process"/>
    <property type="evidence" value="ECO:0007669"/>
    <property type="project" value="UniProtKB-UniRule"/>
</dbReference>
<evidence type="ECO:0000256" key="7">
    <source>
        <dbReference type="HAMAP-Rule" id="MF_00661"/>
    </source>
</evidence>
<feature type="domain" description="DEAD-box RNA helicase Q" evidence="12">
    <location>
        <begin position="9"/>
        <end position="37"/>
    </location>
</feature>
<dbReference type="InterPro" id="IPR014001">
    <property type="entry name" value="Helicase_ATP-bd"/>
</dbReference>
<feature type="compositionally biased region" description="Low complexity" evidence="9">
    <location>
        <begin position="401"/>
        <end position="426"/>
    </location>
</feature>
<evidence type="ECO:0000256" key="6">
    <source>
        <dbReference type="ARBA" id="ARBA00022884"/>
    </source>
</evidence>
<evidence type="ECO:0000256" key="8">
    <source>
        <dbReference type="PROSITE-ProRule" id="PRU00552"/>
    </source>
</evidence>
<dbReference type="NCBIfam" id="NF003419">
    <property type="entry name" value="PRK04837.1"/>
    <property type="match status" value="1"/>
</dbReference>
<dbReference type="InterPro" id="IPR001650">
    <property type="entry name" value="Helicase_C-like"/>
</dbReference>
<keyword evidence="6 7" id="KW-0694">RNA-binding</keyword>
<evidence type="ECO:0000313" key="14">
    <source>
        <dbReference type="Proteomes" id="UP000188276"/>
    </source>
</evidence>
<dbReference type="InterPro" id="IPR050079">
    <property type="entry name" value="DEAD_box_RNA_helicase"/>
</dbReference>
<dbReference type="InterPro" id="IPR027417">
    <property type="entry name" value="P-loop_NTPase"/>
</dbReference>
<reference evidence="14" key="1">
    <citation type="submission" date="2017-02" db="EMBL/GenBank/DDBJ databases">
        <authorList>
            <person name="Rodrigo-Torres L."/>
            <person name="Arahal R.D."/>
            <person name="Lucena T."/>
        </authorList>
    </citation>
    <scope>NUCLEOTIDE SEQUENCE [LARGE SCALE GENOMIC DNA]</scope>
    <source>
        <strain evidence="14">CECT 7878</strain>
    </source>
</reference>
<evidence type="ECO:0000259" key="12">
    <source>
        <dbReference type="PROSITE" id="PS51195"/>
    </source>
</evidence>
<dbReference type="STRING" id="1123498.VR7878_02870"/>
<dbReference type="AlphaFoldDB" id="A0A1R4LPN0"/>